<name>A0A8J7UJA1_9HYPH</name>
<evidence type="ECO:0000256" key="2">
    <source>
        <dbReference type="ARBA" id="ARBA00005695"/>
    </source>
</evidence>
<evidence type="ECO:0000256" key="4">
    <source>
        <dbReference type="SAM" id="SignalP"/>
    </source>
</evidence>
<reference evidence="6" key="1">
    <citation type="submission" date="2021-03" db="EMBL/GenBank/DDBJ databases">
        <title>Genome sequencing and assembly of Tianweitania sediminis.</title>
        <authorList>
            <person name="Chhetri G."/>
        </authorList>
    </citation>
    <scope>NUCLEOTIDE SEQUENCE</scope>
    <source>
        <strain evidence="6">Z8</strain>
    </source>
</reference>
<sequence length="612" mass="68563">MAGAAALAPCLKTLAFAAAPTDTPLHGLSAFGDLKYAADAAHTDYAAPDAPKGGRFNFSPSYWYFNQNTQTFNTLNSFTLRGDAPPRMELCFDSLMSAVLDEPDAVYCLAAEYVSISADRNSWVFKLRAEARFHDGTPITAEDVAESYRVLKEQGHPDLALPLADLRAAEVLAPDTIRLVFDGNQSSRAILTVASFPIFSRGNLENRGGFEGDAMAPLLGSGPYRVAAVQAGQSIEYERVGDYWGKDLFLNKGMNHFDRIRVEFYRERQAAFEAFKKGVIFYRQEYTSRVWASDYNFPAIVEKRVVKREFPAETRPTMQAWAINQRRKRFKDVRVREAIGLCFDFEWTNRNLFYDAYARSHSLFERSVYQAQGAPQGEELALLELLRSQLPPSVFGDPVRQPGSNGSGRDRALLSRAAALLADAGLERQNGFLQTGDGERLTLEILVNDESMARVDAPFVENMRAVGIDASIRLVDPTQYQARQASFDFDMLSVATIFTATPTRDEMENFFHSRTANREGSRNLTGTADPAVDALVDAVGRAESREALGIAMRALDRVLRARRDWIPNWYAANHRAAFWDMFGYKEPKPDYGFPVERLWWLDEAKARTIGKA</sequence>
<gene>
    <name evidence="6" type="ORF">J5Y06_07370</name>
</gene>
<dbReference type="Pfam" id="PF00496">
    <property type="entry name" value="SBP_bac_5"/>
    <property type="match status" value="1"/>
</dbReference>
<dbReference type="SUPFAM" id="SSF53850">
    <property type="entry name" value="Periplasmic binding protein-like II"/>
    <property type="match status" value="1"/>
</dbReference>
<dbReference type="AlphaFoldDB" id="A0A8J7UJA1"/>
<evidence type="ECO:0000256" key="1">
    <source>
        <dbReference type="ARBA" id="ARBA00004418"/>
    </source>
</evidence>
<dbReference type="GO" id="GO:1904680">
    <property type="term" value="F:peptide transmembrane transporter activity"/>
    <property type="evidence" value="ECO:0007669"/>
    <property type="project" value="TreeGrafter"/>
</dbReference>
<keyword evidence="3 4" id="KW-0732">Signal</keyword>
<organism evidence="6 7">
    <name type="scientific">Tianweitania sediminis</name>
    <dbReference type="NCBI Taxonomy" id="1502156"/>
    <lineage>
        <taxon>Bacteria</taxon>
        <taxon>Pseudomonadati</taxon>
        <taxon>Pseudomonadota</taxon>
        <taxon>Alphaproteobacteria</taxon>
        <taxon>Hyphomicrobiales</taxon>
        <taxon>Phyllobacteriaceae</taxon>
        <taxon>Tianweitania</taxon>
    </lineage>
</organism>
<dbReference type="Gene3D" id="3.40.190.10">
    <property type="entry name" value="Periplasmic binding protein-like II"/>
    <property type="match status" value="1"/>
</dbReference>
<dbReference type="InterPro" id="IPR030678">
    <property type="entry name" value="Peptide/Ni-bd"/>
</dbReference>
<dbReference type="Gene3D" id="3.10.105.10">
    <property type="entry name" value="Dipeptide-binding Protein, Domain 3"/>
    <property type="match status" value="1"/>
</dbReference>
<evidence type="ECO:0000313" key="7">
    <source>
        <dbReference type="Proteomes" id="UP000666240"/>
    </source>
</evidence>
<dbReference type="InterPro" id="IPR039424">
    <property type="entry name" value="SBP_5"/>
</dbReference>
<feature type="domain" description="Solute-binding protein family 5" evidence="5">
    <location>
        <begin position="109"/>
        <end position="516"/>
    </location>
</feature>
<dbReference type="InterPro" id="IPR000914">
    <property type="entry name" value="SBP_5_dom"/>
</dbReference>
<dbReference type="PANTHER" id="PTHR30290">
    <property type="entry name" value="PERIPLASMIC BINDING COMPONENT OF ABC TRANSPORTER"/>
    <property type="match status" value="1"/>
</dbReference>
<dbReference type="GO" id="GO:0042884">
    <property type="term" value="P:microcin transport"/>
    <property type="evidence" value="ECO:0007669"/>
    <property type="project" value="TreeGrafter"/>
</dbReference>
<dbReference type="PANTHER" id="PTHR30290:SF64">
    <property type="entry name" value="ABC TRANSPORTER PERIPLASMIC BINDING PROTEIN"/>
    <property type="match status" value="1"/>
</dbReference>
<dbReference type="GO" id="GO:0030288">
    <property type="term" value="C:outer membrane-bounded periplasmic space"/>
    <property type="evidence" value="ECO:0007669"/>
    <property type="project" value="TreeGrafter"/>
</dbReference>
<dbReference type="Proteomes" id="UP000666240">
    <property type="component" value="Unassembled WGS sequence"/>
</dbReference>
<evidence type="ECO:0000259" key="5">
    <source>
        <dbReference type="Pfam" id="PF00496"/>
    </source>
</evidence>
<evidence type="ECO:0000256" key="3">
    <source>
        <dbReference type="ARBA" id="ARBA00022729"/>
    </source>
</evidence>
<comment type="subcellular location">
    <subcellularLocation>
        <location evidence="1">Periplasm</location>
    </subcellularLocation>
</comment>
<evidence type="ECO:0000313" key="6">
    <source>
        <dbReference type="EMBL" id="MBP0438464.1"/>
    </source>
</evidence>
<accession>A0A8J7UJA1</accession>
<dbReference type="PIRSF" id="PIRSF002741">
    <property type="entry name" value="MppA"/>
    <property type="match status" value="1"/>
</dbReference>
<dbReference type="CDD" id="cd08497">
    <property type="entry name" value="MbnE-like"/>
    <property type="match status" value="1"/>
</dbReference>
<dbReference type="GO" id="GO:0043190">
    <property type="term" value="C:ATP-binding cassette (ABC) transporter complex"/>
    <property type="evidence" value="ECO:0007669"/>
    <property type="project" value="InterPro"/>
</dbReference>
<comment type="caution">
    <text evidence="6">The sequence shown here is derived from an EMBL/GenBank/DDBJ whole genome shotgun (WGS) entry which is preliminary data.</text>
</comment>
<comment type="similarity">
    <text evidence="2">Belongs to the bacterial solute-binding protein 5 family.</text>
</comment>
<keyword evidence="7" id="KW-1185">Reference proteome</keyword>
<feature type="signal peptide" evidence="4">
    <location>
        <begin position="1"/>
        <end position="17"/>
    </location>
</feature>
<dbReference type="EMBL" id="JAGIYY010000002">
    <property type="protein sequence ID" value="MBP0438464.1"/>
    <property type="molecule type" value="Genomic_DNA"/>
</dbReference>
<protein>
    <submittedName>
        <fullName evidence="6">ABC transporter substrate-binding protein</fullName>
    </submittedName>
</protein>
<dbReference type="GO" id="GO:0015833">
    <property type="term" value="P:peptide transport"/>
    <property type="evidence" value="ECO:0007669"/>
    <property type="project" value="TreeGrafter"/>
</dbReference>
<proteinExistence type="inferred from homology"/>
<feature type="chain" id="PRO_5035167254" evidence="4">
    <location>
        <begin position="18"/>
        <end position="612"/>
    </location>
</feature>